<dbReference type="PANTHER" id="PTHR46401">
    <property type="entry name" value="GLYCOSYLTRANSFERASE WBBK-RELATED"/>
    <property type="match status" value="1"/>
</dbReference>
<dbReference type="RefSeq" id="WP_345884224.1">
    <property type="nucleotide sequence ID" value="NZ_JBDFRB010000004.1"/>
</dbReference>
<dbReference type="Proteomes" id="UP001422074">
    <property type="component" value="Unassembled WGS sequence"/>
</dbReference>
<evidence type="ECO:0000313" key="3">
    <source>
        <dbReference type="EMBL" id="MEN2744296.1"/>
    </source>
</evidence>
<comment type="caution">
    <text evidence="3">The sequence shown here is derived from an EMBL/GenBank/DDBJ whole genome shotgun (WGS) entry which is preliminary data.</text>
</comment>
<accession>A0ABU9WZ16</accession>
<gene>
    <name evidence="3" type="ORF">ABCQ75_07045</name>
</gene>
<dbReference type="Gene3D" id="3.40.50.2000">
    <property type="entry name" value="Glycogen Phosphorylase B"/>
    <property type="match status" value="1"/>
</dbReference>
<dbReference type="GO" id="GO:0016757">
    <property type="term" value="F:glycosyltransferase activity"/>
    <property type="evidence" value="ECO:0007669"/>
    <property type="project" value="UniProtKB-KW"/>
</dbReference>
<feature type="domain" description="Glycosyl transferase family 1" evidence="2">
    <location>
        <begin position="184"/>
        <end position="301"/>
    </location>
</feature>
<organism evidence="3 4">
    <name type="scientific">Sinomonas halotolerans</name>
    <dbReference type="NCBI Taxonomy" id="1644133"/>
    <lineage>
        <taxon>Bacteria</taxon>
        <taxon>Bacillati</taxon>
        <taxon>Actinomycetota</taxon>
        <taxon>Actinomycetes</taxon>
        <taxon>Micrococcales</taxon>
        <taxon>Micrococcaceae</taxon>
        <taxon>Sinomonas</taxon>
    </lineage>
</organism>
<sequence length="377" mass="41818">MTNLKVLVVGSHPRGGPSMSRYSEILVNAYRELGFDVFLMTPRSTLADKLPARGRKLGIYLDKLRFVSLLNRPARGALVHIADHSDAAYLNFVRPAQSIVTCHDLIAVRAARGELPEHRTRLTGRIYQRLILRGLKRAGSVVSVSRTTAGDVSRILKRPPLLLRNPISNTLLGSGGLQTTAQAAPYALVVSSVGWRKRRTLAVQIWLQLRAHAVERLDLVLVGPGITAEERILLEATDDPEVFEAVRVEQSITDERLRNLYRGAMCLIQASKYEGFAWPIVEANYFGTVALCADEPILRETGEGNVFIDHAVLDTMPSLEWLNIIEIAQSRALAEPLARRARTFNEQSFRMALQQHVAALDVFHLSSESSPMGESAE</sequence>
<dbReference type="EC" id="2.4.-.-" evidence="3"/>
<dbReference type="Pfam" id="PF00534">
    <property type="entry name" value="Glycos_transf_1"/>
    <property type="match status" value="1"/>
</dbReference>
<evidence type="ECO:0000259" key="2">
    <source>
        <dbReference type="Pfam" id="PF00534"/>
    </source>
</evidence>
<keyword evidence="1 3" id="KW-0808">Transferase</keyword>
<dbReference type="InterPro" id="IPR001296">
    <property type="entry name" value="Glyco_trans_1"/>
</dbReference>
<proteinExistence type="predicted"/>
<keyword evidence="3" id="KW-0328">Glycosyltransferase</keyword>
<dbReference type="EMBL" id="JBDFRB010000004">
    <property type="protein sequence ID" value="MEN2744296.1"/>
    <property type="molecule type" value="Genomic_DNA"/>
</dbReference>
<name>A0ABU9WZ16_9MICC</name>
<evidence type="ECO:0000256" key="1">
    <source>
        <dbReference type="ARBA" id="ARBA00022679"/>
    </source>
</evidence>
<reference evidence="3 4" key="1">
    <citation type="submission" date="2024-05" db="EMBL/GenBank/DDBJ databases">
        <title>Sinomonas sp. nov., isolated from a waste landfill.</title>
        <authorList>
            <person name="Zhao Y."/>
        </authorList>
    </citation>
    <scope>NUCLEOTIDE SEQUENCE [LARGE SCALE GENOMIC DNA]</scope>
    <source>
        <strain evidence="3 4">CCTCC AB2014300</strain>
    </source>
</reference>
<evidence type="ECO:0000313" key="4">
    <source>
        <dbReference type="Proteomes" id="UP001422074"/>
    </source>
</evidence>
<dbReference type="SUPFAM" id="SSF53756">
    <property type="entry name" value="UDP-Glycosyltransferase/glycogen phosphorylase"/>
    <property type="match status" value="1"/>
</dbReference>
<protein>
    <submittedName>
        <fullName evidence="3">Glycosyltransferase</fullName>
        <ecNumber evidence="3">2.4.-.-</ecNumber>
    </submittedName>
</protein>
<keyword evidence="4" id="KW-1185">Reference proteome</keyword>
<dbReference type="PANTHER" id="PTHR46401:SF2">
    <property type="entry name" value="GLYCOSYLTRANSFERASE WBBK-RELATED"/>
    <property type="match status" value="1"/>
</dbReference>